<evidence type="ECO:0000313" key="1">
    <source>
        <dbReference type="EMBL" id="GFE24879.1"/>
    </source>
</evidence>
<dbReference type="Proteomes" id="UP001210609">
    <property type="component" value="Chromosome"/>
</dbReference>
<dbReference type="EMBL" id="CP114202">
    <property type="protein sequence ID" value="WAT99172.1"/>
    <property type="molecule type" value="Genomic_DNA"/>
</dbReference>
<reference evidence="2 4" key="2">
    <citation type="submission" date="2022-12" db="EMBL/GenBank/DDBJ databases">
        <authorList>
            <person name="Ruckert C."/>
            <person name="Busche T."/>
            <person name="Kalinowski J."/>
            <person name="Wittmann C."/>
        </authorList>
    </citation>
    <scope>NUCLEOTIDE SEQUENCE [LARGE SCALE GENOMIC DNA]</scope>
    <source>
        <strain evidence="2 4">DSM 40555</strain>
    </source>
</reference>
<protein>
    <submittedName>
        <fullName evidence="1">Uncharacterized protein</fullName>
    </submittedName>
</protein>
<sequence length="211" mass="23968">MNSPTKVWFHARNPSKSEPGECAFPLEYVVAPFRGEPFAYATVGTPPNWALPPGTEPRYTLYRTKDTSEPIVVLVAQGQQFTVLTPDHHVLAELRLPPPEQYWRRVNEIVRPKQPLLRARGASIGSIIKSVLCIPLILIEFICYLFTEGDVVIDPPTRTVWKTTQGLWKRTALKQRIGVPRYRVYGKHLDHRIAYAQSVAGLWRPDRGDDG</sequence>
<keyword evidence="4" id="KW-1185">Reference proteome</keyword>
<organism evidence="1 3">
    <name type="scientific">Streptomyces nigrescens</name>
    <dbReference type="NCBI Taxonomy" id="1920"/>
    <lineage>
        <taxon>Bacteria</taxon>
        <taxon>Bacillati</taxon>
        <taxon>Actinomycetota</taxon>
        <taxon>Actinomycetes</taxon>
        <taxon>Kitasatosporales</taxon>
        <taxon>Streptomycetaceae</taxon>
        <taxon>Streptomyces</taxon>
    </lineage>
</organism>
<accession>A0A640TMZ9</accession>
<dbReference type="Proteomes" id="UP000429552">
    <property type="component" value="Unassembled WGS sequence"/>
</dbReference>
<dbReference type="AlphaFoldDB" id="A0A640TMZ9"/>
<gene>
    <name evidence="1" type="ORF">Sliba_53320</name>
    <name evidence="2" type="ORF">STRLI_005314</name>
</gene>
<evidence type="ECO:0000313" key="3">
    <source>
        <dbReference type="Proteomes" id="UP000429552"/>
    </source>
</evidence>
<evidence type="ECO:0000313" key="2">
    <source>
        <dbReference type="EMBL" id="WAT99172.1"/>
    </source>
</evidence>
<reference evidence="1 3" key="1">
    <citation type="submission" date="2019-12" db="EMBL/GenBank/DDBJ databases">
        <title>Whole genome shotgun sequence of Streptomyces libani subsp. libani NBRC 13452.</title>
        <authorList>
            <person name="Ichikawa N."/>
            <person name="Kimura A."/>
            <person name="Kitahashi Y."/>
            <person name="Komaki H."/>
            <person name="Tamura T."/>
        </authorList>
    </citation>
    <scope>NUCLEOTIDE SEQUENCE [LARGE SCALE GENOMIC DNA]</scope>
    <source>
        <strain evidence="1 3">NBRC 13452</strain>
    </source>
</reference>
<evidence type="ECO:0000313" key="4">
    <source>
        <dbReference type="Proteomes" id="UP001210609"/>
    </source>
</evidence>
<name>A0A640TMZ9_STRNI</name>
<proteinExistence type="predicted"/>
<dbReference type="RefSeq" id="WP_159488342.1">
    <property type="nucleotide sequence ID" value="NZ_BLIP01000001.1"/>
</dbReference>
<dbReference type="EMBL" id="BLIP01000001">
    <property type="protein sequence ID" value="GFE24879.1"/>
    <property type="molecule type" value="Genomic_DNA"/>
</dbReference>